<evidence type="ECO:0000256" key="2">
    <source>
        <dbReference type="ARBA" id="ARBA00023242"/>
    </source>
</evidence>
<sequence length="98" mass="11433">METLKRHLLFSGQEGLQELKKFSICFEEKIYTTTTNQMLSMEIRSQNAMPTVPMDPAGWNSTLEGIRQIFAEQFYNEKLVTDVLKNGVKEWLRVQRSC</sequence>
<keyword evidence="5" id="KW-1185">Reference proteome</keyword>
<evidence type="ECO:0000259" key="3">
    <source>
        <dbReference type="Pfam" id="PF16987"/>
    </source>
</evidence>
<dbReference type="AlphaFoldDB" id="A0A2K2B0K3"/>
<reference evidence="4 5" key="1">
    <citation type="journal article" date="2006" name="Science">
        <title>The genome of black cottonwood, Populus trichocarpa (Torr. &amp; Gray).</title>
        <authorList>
            <person name="Tuskan G.A."/>
            <person name="Difazio S."/>
            <person name="Jansson S."/>
            <person name="Bohlmann J."/>
            <person name="Grigoriev I."/>
            <person name="Hellsten U."/>
            <person name="Putnam N."/>
            <person name="Ralph S."/>
            <person name="Rombauts S."/>
            <person name="Salamov A."/>
            <person name="Schein J."/>
            <person name="Sterck L."/>
            <person name="Aerts A."/>
            <person name="Bhalerao R.R."/>
            <person name="Bhalerao R.P."/>
            <person name="Blaudez D."/>
            <person name="Boerjan W."/>
            <person name="Brun A."/>
            <person name="Brunner A."/>
            <person name="Busov V."/>
            <person name="Campbell M."/>
            <person name="Carlson J."/>
            <person name="Chalot M."/>
            <person name="Chapman J."/>
            <person name="Chen G.L."/>
            <person name="Cooper D."/>
            <person name="Coutinho P.M."/>
            <person name="Couturier J."/>
            <person name="Covert S."/>
            <person name="Cronk Q."/>
            <person name="Cunningham R."/>
            <person name="Davis J."/>
            <person name="Degroeve S."/>
            <person name="Dejardin A."/>
            <person name="Depamphilis C."/>
            <person name="Detter J."/>
            <person name="Dirks B."/>
            <person name="Dubchak I."/>
            <person name="Duplessis S."/>
            <person name="Ehlting J."/>
            <person name="Ellis B."/>
            <person name="Gendler K."/>
            <person name="Goodstein D."/>
            <person name="Gribskov M."/>
            <person name="Grimwood J."/>
            <person name="Groover A."/>
            <person name="Gunter L."/>
            <person name="Hamberger B."/>
            <person name="Heinze B."/>
            <person name="Helariutta Y."/>
            <person name="Henrissat B."/>
            <person name="Holligan D."/>
            <person name="Holt R."/>
            <person name="Huang W."/>
            <person name="Islam-Faridi N."/>
            <person name="Jones S."/>
            <person name="Jones-Rhoades M."/>
            <person name="Jorgensen R."/>
            <person name="Joshi C."/>
            <person name="Kangasjarvi J."/>
            <person name="Karlsson J."/>
            <person name="Kelleher C."/>
            <person name="Kirkpatrick R."/>
            <person name="Kirst M."/>
            <person name="Kohler A."/>
            <person name="Kalluri U."/>
            <person name="Larimer F."/>
            <person name="Leebens-Mack J."/>
            <person name="Leple J.C."/>
            <person name="Locascio P."/>
            <person name="Lou Y."/>
            <person name="Lucas S."/>
            <person name="Martin F."/>
            <person name="Montanini B."/>
            <person name="Napoli C."/>
            <person name="Nelson D.R."/>
            <person name="Nelson C."/>
            <person name="Nieminen K."/>
            <person name="Nilsson O."/>
            <person name="Pereda V."/>
            <person name="Peter G."/>
            <person name="Philippe R."/>
            <person name="Pilate G."/>
            <person name="Poliakov A."/>
            <person name="Razumovskaya J."/>
            <person name="Richardson P."/>
            <person name="Rinaldi C."/>
            <person name="Ritland K."/>
            <person name="Rouze P."/>
            <person name="Ryaboy D."/>
            <person name="Schmutz J."/>
            <person name="Schrader J."/>
            <person name="Segerman B."/>
            <person name="Shin H."/>
            <person name="Siddiqui A."/>
            <person name="Sterky F."/>
            <person name="Terry A."/>
            <person name="Tsai C.J."/>
            <person name="Uberbacher E."/>
            <person name="Unneberg P."/>
            <person name="Vahala J."/>
            <person name="Wall K."/>
            <person name="Wessler S."/>
            <person name="Yang G."/>
            <person name="Yin T."/>
            <person name="Douglas C."/>
            <person name="Marra M."/>
            <person name="Sandberg G."/>
            <person name="Van de Peer Y."/>
            <person name="Rokhsar D."/>
        </authorList>
    </citation>
    <scope>NUCLEOTIDE SEQUENCE [LARGE SCALE GENOMIC DNA]</scope>
    <source>
        <strain evidence="5">cv. Nisqually</strain>
    </source>
</reference>
<dbReference type="InterPro" id="IPR036546">
    <property type="entry name" value="MED15_KIX"/>
</dbReference>
<dbReference type="Proteomes" id="UP000006729">
    <property type="component" value="Chromosome 3"/>
</dbReference>
<dbReference type="GO" id="GO:0005634">
    <property type="term" value="C:nucleus"/>
    <property type="evidence" value="ECO:0007669"/>
    <property type="project" value="UniProtKB-SubCell"/>
</dbReference>
<feature type="domain" description="Mediator complex subunit 15 KIX" evidence="3">
    <location>
        <begin position="1"/>
        <end position="37"/>
    </location>
</feature>
<keyword evidence="2" id="KW-0539">Nucleus</keyword>
<evidence type="ECO:0000313" key="5">
    <source>
        <dbReference type="Proteomes" id="UP000006729"/>
    </source>
</evidence>
<evidence type="ECO:0000313" key="4">
    <source>
        <dbReference type="EMBL" id="PNT43311.1"/>
    </source>
</evidence>
<comment type="subcellular location">
    <subcellularLocation>
        <location evidence="1">Nucleus</location>
    </subcellularLocation>
</comment>
<dbReference type="STRING" id="3694.A0A2K2B0K3"/>
<protein>
    <recommendedName>
        <fullName evidence="3">Mediator complex subunit 15 KIX domain-containing protein</fullName>
    </recommendedName>
</protein>
<evidence type="ECO:0000256" key="1">
    <source>
        <dbReference type="ARBA" id="ARBA00004123"/>
    </source>
</evidence>
<dbReference type="InParanoid" id="A0A2K2B0K3"/>
<organism evidence="4 5">
    <name type="scientific">Populus trichocarpa</name>
    <name type="common">Western balsam poplar</name>
    <name type="synonym">Populus balsamifera subsp. trichocarpa</name>
    <dbReference type="NCBI Taxonomy" id="3694"/>
    <lineage>
        <taxon>Eukaryota</taxon>
        <taxon>Viridiplantae</taxon>
        <taxon>Streptophyta</taxon>
        <taxon>Embryophyta</taxon>
        <taxon>Tracheophyta</taxon>
        <taxon>Spermatophyta</taxon>
        <taxon>Magnoliopsida</taxon>
        <taxon>eudicotyledons</taxon>
        <taxon>Gunneridae</taxon>
        <taxon>Pentapetalae</taxon>
        <taxon>rosids</taxon>
        <taxon>fabids</taxon>
        <taxon>Malpighiales</taxon>
        <taxon>Salicaceae</taxon>
        <taxon>Saliceae</taxon>
        <taxon>Populus</taxon>
    </lineage>
</organism>
<dbReference type="Pfam" id="PF16987">
    <property type="entry name" value="KIX_2"/>
    <property type="match status" value="1"/>
</dbReference>
<accession>A0A2K2B0K3</accession>
<name>A0A2K2B0K3_POPTR</name>
<gene>
    <name evidence="4" type="ORF">POPTR_003G027500</name>
</gene>
<dbReference type="EMBL" id="CM009292">
    <property type="protein sequence ID" value="PNT43311.1"/>
    <property type="molecule type" value="Genomic_DNA"/>
</dbReference>
<proteinExistence type="predicted"/>